<dbReference type="KEGG" id="ehx:EMIHUDRAFT_470682"/>
<proteinExistence type="predicted"/>
<name>A0A0D3IR42_EMIH1</name>
<dbReference type="PaxDb" id="2903-EOD13727"/>
<dbReference type="Proteomes" id="UP000013827">
    <property type="component" value="Unassembled WGS sequence"/>
</dbReference>
<dbReference type="AlphaFoldDB" id="A0A0D3IR42"/>
<feature type="compositionally biased region" description="Gly residues" evidence="1">
    <location>
        <begin position="555"/>
        <end position="565"/>
    </location>
</feature>
<reference evidence="3" key="1">
    <citation type="journal article" date="2013" name="Nature">
        <title>Pan genome of the phytoplankton Emiliania underpins its global distribution.</title>
        <authorList>
            <person name="Read B.A."/>
            <person name="Kegel J."/>
            <person name="Klute M.J."/>
            <person name="Kuo A."/>
            <person name="Lefebvre S.C."/>
            <person name="Maumus F."/>
            <person name="Mayer C."/>
            <person name="Miller J."/>
            <person name="Monier A."/>
            <person name="Salamov A."/>
            <person name="Young J."/>
            <person name="Aguilar M."/>
            <person name="Claverie J.M."/>
            <person name="Frickenhaus S."/>
            <person name="Gonzalez K."/>
            <person name="Herman E.K."/>
            <person name="Lin Y.C."/>
            <person name="Napier J."/>
            <person name="Ogata H."/>
            <person name="Sarno A.F."/>
            <person name="Shmutz J."/>
            <person name="Schroeder D."/>
            <person name="de Vargas C."/>
            <person name="Verret F."/>
            <person name="von Dassow P."/>
            <person name="Valentin K."/>
            <person name="Van de Peer Y."/>
            <person name="Wheeler G."/>
            <person name="Dacks J.B."/>
            <person name="Delwiche C.F."/>
            <person name="Dyhrman S.T."/>
            <person name="Glockner G."/>
            <person name="John U."/>
            <person name="Richards T."/>
            <person name="Worden A.Z."/>
            <person name="Zhang X."/>
            <person name="Grigoriev I.V."/>
            <person name="Allen A.E."/>
            <person name="Bidle K."/>
            <person name="Borodovsky M."/>
            <person name="Bowler C."/>
            <person name="Brownlee C."/>
            <person name="Cock J.M."/>
            <person name="Elias M."/>
            <person name="Gladyshev V.N."/>
            <person name="Groth M."/>
            <person name="Guda C."/>
            <person name="Hadaegh A."/>
            <person name="Iglesias-Rodriguez M.D."/>
            <person name="Jenkins J."/>
            <person name="Jones B.M."/>
            <person name="Lawson T."/>
            <person name="Leese F."/>
            <person name="Lindquist E."/>
            <person name="Lobanov A."/>
            <person name="Lomsadze A."/>
            <person name="Malik S.B."/>
            <person name="Marsh M.E."/>
            <person name="Mackinder L."/>
            <person name="Mock T."/>
            <person name="Mueller-Roeber B."/>
            <person name="Pagarete A."/>
            <person name="Parker M."/>
            <person name="Probert I."/>
            <person name="Quesneville H."/>
            <person name="Raines C."/>
            <person name="Rensing S.A."/>
            <person name="Riano-Pachon D.M."/>
            <person name="Richier S."/>
            <person name="Rokitta S."/>
            <person name="Shiraiwa Y."/>
            <person name="Soanes D.M."/>
            <person name="van der Giezen M."/>
            <person name="Wahlund T.M."/>
            <person name="Williams B."/>
            <person name="Wilson W."/>
            <person name="Wolfe G."/>
            <person name="Wurch L.L."/>
        </authorList>
    </citation>
    <scope>NUCLEOTIDE SEQUENCE</scope>
</reference>
<accession>A0A0D3IR42</accession>
<dbReference type="GeneID" id="17259886"/>
<reference evidence="2" key="2">
    <citation type="submission" date="2024-10" db="UniProtKB">
        <authorList>
            <consortium name="EnsemblProtists"/>
        </authorList>
    </citation>
    <scope>IDENTIFICATION</scope>
</reference>
<keyword evidence="3" id="KW-1185">Reference proteome</keyword>
<protein>
    <recommendedName>
        <fullName evidence="4">TLDc domain-containing protein</fullName>
    </recommendedName>
</protein>
<evidence type="ECO:0000313" key="2">
    <source>
        <dbReference type="EnsemblProtists" id="EOD13727"/>
    </source>
</evidence>
<feature type="compositionally biased region" description="Low complexity" evidence="1">
    <location>
        <begin position="82"/>
        <end position="91"/>
    </location>
</feature>
<evidence type="ECO:0000313" key="3">
    <source>
        <dbReference type="Proteomes" id="UP000013827"/>
    </source>
</evidence>
<organism evidence="2 3">
    <name type="scientific">Emiliania huxleyi (strain CCMP1516)</name>
    <dbReference type="NCBI Taxonomy" id="280463"/>
    <lineage>
        <taxon>Eukaryota</taxon>
        <taxon>Haptista</taxon>
        <taxon>Haptophyta</taxon>
        <taxon>Prymnesiophyceae</taxon>
        <taxon>Isochrysidales</taxon>
        <taxon>Noelaerhabdaceae</taxon>
        <taxon>Emiliania</taxon>
    </lineage>
</organism>
<evidence type="ECO:0000256" key="1">
    <source>
        <dbReference type="SAM" id="MobiDB-lite"/>
    </source>
</evidence>
<feature type="compositionally biased region" description="Basic residues" evidence="1">
    <location>
        <begin position="566"/>
        <end position="577"/>
    </location>
</feature>
<sequence>MGSEEGQGITLEIAQPDTTLRLVDGELSAPALALRGAGPSGRYQLCFELESDAQVSGWLAVDYENPADEGEREAERHRQAERLQAAQARLQAAEEEEGELSRRQKACAGQVGAARRAHDCASAEVRRSQALLAQKRSSRDAFGLDEAAVKRLKTAHGIGDADAASASATGAMPPNTLGQKLRAKVAQLEESLTVRVSVDGEEAERRRFGDFPIPLEPDDNSRVWLELRPLSDADGAQGPHGIFKVYSRGGEEHAEGPVDEQTLSPDPEGEYLLDALQPAVESGRVESLFESGRVPDERLSDIVVALLSPRSGADCVLLGAPPPPAAPPSFFARLKAKHLNPLTSPPPVVREPPPPAAAAALPEVDADSGLLKLGPGGSLHPPFDGASFLVNRICCDGTAARTAWFRALGETVVFDTSSAMYEYSTQAPPSSVLVALKDDLGVLGGGGYALFSRGKDGSGTHDTLAKPASSACRLGRLTDADEEQALSGTAEGRRVVEFERAASELSELERAGREAEEEEASAGRARREAECDLRLLEQELDPLRHEVEQLQQQLGVGGTGGGRGSGRGRKRARQGVA</sequence>
<dbReference type="HOGENOM" id="CLU_472869_0_0_1"/>
<feature type="region of interest" description="Disordered" evidence="1">
    <location>
        <begin position="64"/>
        <end position="101"/>
    </location>
</feature>
<feature type="region of interest" description="Disordered" evidence="1">
    <location>
        <begin position="550"/>
        <end position="577"/>
    </location>
</feature>
<feature type="region of interest" description="Disordered" evidence="1">
    <location>
        <begin position="506"/>
        <end position="528"/>
    </location>
</feature>
<dbReference type="EnsemblProtists" id="EOD13727">
    <property type="protein sequence ID" value="EOD13727"/>
    <property type="gene ID" value="EMIHUDRAFT_470682"/>
</dbReference>
<dbReference type="RefSeq" id="XP_005766156.1">
    <property type="nucleotide sequence ID" value="XM_005766099.1"/>
</dbReference>
<evidence type="ECO:0008006" key="4">
    <source>
        <dbReference type="Google" id="ProtNLM"/>
    </source>
</evidence>